<dbReference type="EMBL" id="JAUSYA010000001">
    <property type="protein sequence ID" value="MDQ0687152.1"/>
    <property type="molecule type" value="Genomic_DNA"/>
</dbReference>
<dbReference type="Proteomes" id="UP001243364">
    <property type="component" value="Unassembled WGS sequence"/>
</dbReference>
<organism evidence="1 2">
    <name type="scientific">Streptomyces achromogenes</name>
    <dbReference type="NCBI Taxonomy" id="67255"/>
    <lineage>
        <taxon>Bacteria</taxon>
        <taxon>Bacillati</taxon>
        <taxon>Actinomycetota</taxon>
        <taxon>Actinomycetes</taxon>
        <taxon>Kitasatosporales</taxon>
        <taxon>Streptomycetaceae</taxon>
        <taxon>Streptomyces</taxon>
    </lineage>
</organism>
<keyword evidence="2" id="KW-1185">Reference proteome</keyword>
<proteinExistence type="predicted"/>
<comment type="caution">
    <text evidence="1">The sequence shown here is derived from an EMBL/GenBank/DDBJ whole genome shotgun (WGS) entry which is preliminary data.</text>
</comment>
<gene>
    <name evidence="1" type="ORF">QFZ56_006115</name>
</gene>
<name>A0ABU0Q910_STRAH</name>
<sequence>MNPDIRRELIPRATTLHLIDALNAVRGKLSGAFEQWKLLDDTGRVPASPSYTALLQHVTGAQSLARDVVQLTADFARTTSSTNRAGSAVLAHLASAVTLSSQAVPHFAETAQTALSPPRPHSENDSYLRDNRMVVEHATARACLRRAAQALGDAVQELTDHLDFHRFFLTPSHRQSPVPPPKPRGRHR</sequence>
<dbReference type="RefSeq" id="WP_199839947.1">
    <property type="nucleotide sequence ID" value="NZ_JAUSYA010000001.1"/>
</dbReference>
<evidence type="ECO:0000313" key="1">
    <source>
        <dbReference type="EMBL" id="MDQ0687152.1"/>
    </source>
</evidence>
<protein>
    <submittedName>
        <fullName evidence="1">Uncharacterized protein</fullName>
    </submittedName>
</protein>
<accession>A0ABU0Q910</accession>
<evidence type="ECO:0000313" key="2">
    <source>
        <dbReference type="Proteomes" id="UP001243364"/>
    </source>
</evidence>
<reference evidence="1 2" key="1">
    <citation type="submission" date="2023-07" db="EMBL/GenBank/DDBJ databases">
        <title>Comparative genomics of wheat-associated soil bacteria to identify genetic determinants of phenazine resistance.</title>
        <authorList>
            <person name="Mouncey N."/>
        </authorList>
    </citation>
    <scope>NUCLEOTIDE SEQUENCE [LARGE SCALE GENOMIC DNA]</scope>
    <source>
        <strain evidence="1 2">W4I19-2</strain>
    </source>
</reference>